<sequence length="278" mass="29137">MRLLKQLLPVLLVAFIGGQVVTVLKDNAPASLVVGLLTAALAIWVYGRMVRWSERRPADEVAVRGALSRTAVGMLIGAGWFAAVIGNIAMLGDYKVKGFGEVAGPVGLIGFMAAASVTEELLFRGVLFRIIEGRLGTRISLVLTSALFGAFHLANPDATVWGAVAIAVSAGATLAAAYAATRNLWVPIGLHFGWNYAEAGIFGTEVSGNGDNQGLLHGVTSGPAVLTGGRFGPEASPYTVVFGVLLTMAFLWLARRRGNVVPRRRRDTAAAPAASLAR</sequence>
<dbReference type="PANTHER" id="PTHR39430:SF1">
    <property type="entry name" value="PROTEASE"/>
    <property type="match status" value="1"/>
</dbReference>
<keyword evidence="3" id="KW-0378">Hydrolase</keyword>
<keyword evidence="3" id="KW-0645">Protease</keyword>
<feature type="transmembrane region" description="Helical" evidence="1">
    <location>
        <begin position="7"/>
        <end position="24"/>
    </location>
</feature>
<keyword evidence="4" id="KW-1185">Reference proteome</keyword>
<feature type="transmembrane region" description="Helical" evidence="1">
    <location>
        <begin position="135"/>
        <end position="154"/>
    </location>
</feature>
<dbReference type="EMBL" id="QURH01000098">
    <property type="protein sequence ID" value="RFU42785.1"/>
    <property type="molecule type" value="Genomic_DNA"/>
</dbReference>
<dbReference type="GO" id="GO:0004175">
    <property type="term" value="F:endopeptidase activity"/>
    <property type="evidence" value="ECO:0007669"/>
    <property type="project" value="UniProtKB-ARBA"/>
</dbReference>
<keyword evidence="1" id="KW-0472">Membrane</keyword>
<dbReference type="RefSeq" id="WP_117356267.1">
    <property type="nucleotide sequence ID" value="NZ_QURH01000098.1"/>
</dbReference>
<evidence type="ECO:0000313" key="4">
    <source>
        <dbReference type="Proteomes" id="UP000261811"/>
    </source>
</evidence>
<feature type="transmembrane region" description="Helical" evidence="1">
    <location>
        <begin position="30"/>
        <end position="50"/>
    </location>
</feature>
<dbReference type="Proteomes" id="UP000261811">
    <property type="component" value="Unassembled WGS sequence"/>
</dbReference>
<dbReference type="GO" id="GO:0080120">
    <property type="term" value="P:CAAX-box protein maturation"/>
    <property type="evidence" value="ECO:0007669"/>
    <property type="project" value="UniProtKB-ARBA"/>
</dbReference>
<dbReference type="AlphaFoldDB" id="A0A372JRW1"/>
<evidence type="ECO:0000256" key="1">
    <source>
        <dbReference type="SAM" id="Phobius"/>
    </source>
</evidence>
<dbReference type="Pfam" id="PF02517">
    <property type="entry name" value="Rce1-like"/>
    <property type="match status" value="1"/>
</dbReference>
<dbReference type="OrthoDB" id="193898at2"/>
<protein>
    <submittedName>
        <fullName evidence="3">CPBP family intramembrane metalloprotease</fullName>
    </submittedName>
</protein>
<keyword evidence="1" id="KW-1133">Transmembrane helix</keyword>
<feature type="domain" description="CAAX prenyl protease 2/Lysostaphin resistance protein A-like" evidence="2">
    <location>
        <begin position="107"/>
        <end position="196"/>
    </location>
</feature>
<evidence type="ECO:0000259" key="2">
    <source>
        <dbReference type="Pfam" id="PF02517"/>
    </source>
</evidence>
<feature type="transmembrane region" description="Helical" evidence="1">
    <location>
        <begin position="160"/>
        <end position="179"/>
    </location>
</feature>
<dbReference type="InterPro" id="IPR003675">
    <property type="entry name" value="Rce1/LyrA-like_dom"/>
</dbReference>
<keyword evidence="1" id="KW-0812">Transmembrane</keyword>
<dbReference type="PANTHER" id="PTHR39430">
    <property type="entry name" value="MEMBRANE-ASSOCIATED PROTEASE-RELATED"/>
    <property type="match status" value="1"/>
</dbReference>
<name>A0A372JRW1_9ACTN</name>
<accession>A0A372JRW1</accession>
<feature type="transmembrane region" description="Helical" evidence="1">
    <location>
        <begin position="235"/>
        <end position="254"/>
    </location>
</feature>
<dbReference type="GO" id="GO:0006508">
    <property type="term" value="P:proteolysis"/>
    <property type="evidence" value="ECO:0007669"/>
    <property type="project" value="UniProtKB-KW"/>
</dbReference>
<dbReference type="GO" id="GO:0008237">
    <property type="term" value="F:metallopeptidase activity"/>
    <property type="evidence" value="ECO:0007669"/>
    <property type="project" value="UniProtKB-KW"/>
</dbReference>
<gene>
    <name evidence="3" type="ORF">DZF91_04705</name>
</gene>
<reference evidence="3 4" key="1">
    <citation type="submission" date="2018-08" db="EMBL/GenBank/DDBJ databases">
        <title>Actinomadura jelena sp. nov., a novel Actinomycete isolated from soil in Chad.</title>
        <authorList>
            <person name="Shi L."/>
        </authorList>
    </citation>
    <scope>NUCLEOTIDE SEQUENCE [LARGE SCALE GENOMIC DNA]</scope>
    <source>
        <strain evidence="3 4">NEAU-G17</strain>
    </source>
</reference>
<organism evidence="3 4">
    <name type="scientific">Actinomadura logoneensis</name>
    <dbReference type="NCBI Taxonomy" id="2293572"/>
    <lineage>
        <taxon>Bacteria</taxon>
        <taxon>Bacillati</taxon>
        <taxon>Actinomycetota</taxon>
        <taxon>Actinomycetes</taxon>
        <taxon>Streptosporangiales</taxon>
        <taxon>Thermomonosporaceae</taxon>
        <taxon>Actinomadura</taxon>
    </lineage>
</organism>
<comment type="caution">
    <text evidence="3">The sequence shown here is derived from an EMBL/GenBank/DDBJ whole genome shotgun (WGS) entry which is preliminary data.</text>
</comment>
<evidence type="ECO:0000313" key="3">
    <source>
        <dbReference type="EMBL" id="RFU42785.1"/>
    </source>
</evidence>
<feature type="transmembrane region" description="Helical" evidence="1">
    <location>
        <begin position="71"/>
        <end position="90"/>
    </location>
</feature>
<feature type="transmembrane region" description="Helical" evidence="1">
    <location>
        <begin position="184"/>
        <end position="202"/>
    </location>
</feature>
<feature type="transmembrane region" description="Helical" evidence="1">
    <location>
        <begin position="102"/>
        <end position="123"/>
    </location>
</feature>
<keyword evidence="3" id="KW-0482">Metalloprotease</keyword>
<proteinExistence type="predicted"/>